<dbReference type="EMBL" id="LAZP02000097">
    <property type="protein sequence ID" value="PFH60968.1"/>
    <property type="molecule type" value="Genomic_DNA"/>
</dbReference>
<accession>A0A2A9PI00</accession>
<evidence type="ECO:0000256" key="1">
    <source>
        <dbReference type="SAM" id="MobiDB-lite"/>
    </source>
</evidence>
<evidence type="ECO:0000313" key="3">
    <source>
        <dbReference type="Proteomes" id="UP000037136"/>
    </source>
</evidence>
<gene>
    <name evidence="2" type="ORF">XA68_18497</name>
</gene>
<comment type="caution">
    <text evidence="2">The sequence shown here is derived from an EMBL/GenBank/DDBJ whole genome shotgun (WGS) entry which is preliminary data.</text>
</comment>
<dbReference type="AlphaFoldDB" id="A0A2A9PI00"/>
<dbReference type="Proteomes" id="UP000037136">
    <property type="component" value="Unassembled WGS sequence"/>
</dbReference>
<protein>
    <submittedName>
        <fullName evidence="2">Uncharacterized protein</fullName>
    </submittedName>
</protein>
<sequence length="391" mass="43769">MAERGDKNEARLKSLEKRVKAKGLPASSFHHEPYDSTMTVSPYADVEANQAEGKVDKEKPKFANSMERIQWQVDQLFTKWEANRRGAAGAEADEEVEKEEVEEGEVFDELDLTSDKDAPMLDSIPDPPSDSDGDEPVDMRCPDSTRGLKYVAEPYMPFDESSASAADGSDQHALFSAAQVDERLRRTIEQMAKKQDKQTAMGLLNGLSGSVKERLKARKANFSWRSIVYNQSKDKKPTDAKETASPFNLNNLPALMDKLTLGREYLFSSLGQNRISSLGQKRNNNSKETKPSDLDEALFKGVEAMNLGNGKAEEEKDHVVSTESSLFFHSEDDVDDSFEFDAENTAFEGPVSHKRKRRSVQSNGQLGEQHFVIIDKFDLFDIPDAKRGKLD</sequence>
<reference evidence="2 3" key="1">
    <citation type="journal article" date="2015" name="BMC Genomics">
        <title>Gene expression during zombie ant biting behavior reflects the complexity underlying fungal parasitic behavioral manipulation.</title>
        <authorList>
            <person name="de Bekker C."/>
            <person name="Ohm R.A."/>
            <person name="Loreto R.G."/>
            <person name="Sebastian A."/>
            <person name="Albert I."/>
            <person name="Merrow M."/>
            <person name="Brachmann A."/>
            <person name="Hughes D.P."/>
        </authorList>
    </citation>
    <scope>NUCLEOTIDE SEQUENCE [LARGE SCALE GENOMIC DNA]</scope>
    <source>
        <strain evidence="2 3">SC16a</strain>
    </source>
</reference>
<proteinExistence type="predicted"/>
<dbReference type="OrthoDB" id="19619at2759"/>
<feature type="region of interest" description="Disordered" evidence="1">
    <location>
        <begin position="84"/>
        <end position="144"/>
    </location>
</feature>
<keyword evidence="3" id="KW-1185">Reference proteome</keyword>
<evidence type="ECO:0000313" key="2">
    <source>
        <dbReference type="EMBL" id="PFH60968.1"/>
    </source>
</evidence>
<name>A0A2A9PI00_OPHUN</name>
<feature type="compositionally biased region" description="Acidic residues" evidence="1">
    <location>
        <begin position="91"/>
        <end position="112"/>
    </location>
</feature>
<organism evidence="2 3">
    <name type="scientific">Ophiocordyceps unilateralis</name>
    <name type="common">Zombie-ant fungus</name>
    <name type="synonym">Torrubia unilateralis</name>
    <dbReference type="NCBI Taxonomy" id="268505"/>
    <lineage>
        <taxon>Eukaryota</taxon>
        <taxon>Fungi</taxon>
        <taxon>Dikarya</taxon>
        <taxon>Ascomycota</taxon>
        <taxon>Pezizomycotina</taxon>
        <taxon>Sordariomycetes</taxon>
        <taxon>Hypocreomycetidae</taxon>
        <taxon>Hypocreales</taxon>
        <taxon>Ophiocordycipitaceae</taxon>
        <taxon>Ophiocordyceps</taxon>
    </lineage>
</organism>
<reference evidence="2 3" key="2">
    <citation type="journal article" date="2017" name="Sci. Rep.">
        <title>Ant-infecting Ophiocordyceps genomes reveal a high diversity of potential behavioral manipulation genes and a possible major role for enterotoxins.</title>
        <authorList>
            <person name="de Bekker C."/>
            <person name="Ohm R.A."/>
            <person name="Evans H.C."/>
            <person name="Brachmann A."/>
            <person name="Hughes D.P."/>
        </authorList>
    </citation>
    <scope>NUCLEOTIDE SEQUENCE [LARGE SCALE GENOMIC DNA]</scope>
    <source>
        <strain evidence="2 3">SC16a</strain>
    </source>
</reference>